<dbReference type="InterPro" id="IPR007213">
    <property type="entry name" value="Ppm1/Ppm2/Tcmp"/>
</dbReference>
<dbReference type="AlphaFoldDB" id="A0A926D807"/>
<keyword evidence="4" id="KW-0949">S-adenosyl-L-methionine</keyword>
<evidence type="ECO:0000256" key="4">
    <source>
        <dbReference type="RuleBase" id="RU362030"/>
    </source>
</evidence>
<dbReference type="SUPFAM" id="SSF53335">
    <property type="entry name" value="S-adenosyl-L-methionine-dependent methyltransferases"/>
    <property type="match status" value="1"/>
</dbReference>
<sequence length="301" mass="32999">MNSNNMTMLISAFARAYHNALPEPHVFCDPVARKLFSDEEYCQISETMAGGIAFFCPTFSGTREEALRWIADHQLSPSPVGRAAFAEQALACAVRFGGAKQVLILAAGLDTFAYRQPEWASRLAVLEIDLPAVLKEKQERLARGEIAVLENVYFVGADFTDAKWTDTLQKCPGFTPNTPTFCSMLGLSYYLSEADLRRMLQAMQTLLPKGSTVVFDYPAPESKTGFDQRQRGLAAAAGAAIAAGYSETQMEQLLADCGFLLYEHLAPESITARFFAAYQSAHPEHPVAAPESVCYALAVRQ</sequence>
<evidence type="ECO:0000256" key="3">
    <source>
        <dbReference type="ARBA" id="ARBA00022679"/>
    </source>
</evidence>
<name>A0A926D807_9FIRM</name>
<proteinExistence type="inferred from homology"/>
<dbReference type="InterPro" id="IPR011610">
    <property type="entry name" value="SAM_mthyl_Trfase_ML2640-like"/>
</dbReference>
<evidence type="ECO:0000256" key="1">
    <source>
        <dbReference type="ARBA" id="ARBA00008138"/>
    </source>
</evidence>
<dbReference type="EMBL" id="JACRSN010000003">
    <property type="protein sequence ID" value="MBC8533022.1"/>
    <property type="molecule type" value="Genomic_DNA"/>
</dbReference>
<organism evidence="5 6">
    <name type="scientific">Yeguia hominis</name>
    <dbReference type="NCBI Taxonomy" id="2763662"/>
    <lineage>
        <taxon>Bacteria</taxon>
        <taxon>Bacillati</taxon>
        <taxon>Bacillota</taxon>
        <taxon>Clostridia</taxon>
        <taxon>Eubacteriales</taxon>
        <taxon>Yeguiaceae</taxon>
        <taxon>Yeguia</taxon>
    </lineage>
</organism>
<dbReference type="PANTHER" id="PTHR43619:SF2">
    <property type="entry name" value="S-ADENOSYL-L-METHIONINE-DEPENDENT METHYLTRANSFERASES SUPERFAMILY PROTEIN"/>
    <property type="match status" value="1"/>
</dbReference>
<accession>A0A926D807</accession>
<dbReference type="GO" id="GO:0032259">
    <property type="term" value="P:methylation"/>
    <property type="evidence" value="ECO:0007669"/>
    <property type="project" value="UniProtKB-KW"/>
</dbReference>
<dbReference type="Pfam" id="PF04072">
    <property type="entry name" value="LCM"/>
    <property type="match status" value="1"/>
</dbReference>
<protein>
    <recommendedName>
        <fullName evidence="4">S-adenosyl-L-methionine-dependent methyltransferase</fullName>
        <ecNumber evidence="4">2.1.1.-</ecNumber>
    </recommendedName>
</protein>
<dbReference type="Proteomes" id="UP000651482">
    <property type="component" value="Unassembled WGS sequence"/>
</dbReference>
<dbReference type="InterPro" id="IPR029063">
    <property type="entry name" value="SAM-dependent_MTases_sf"/>
</dbReference>
<evidence type="ECO:0000313" key="6">
    <source>
        <dbReference type="Proteomes" id="UP000651482"/>
    </source>
</evidence>
<keyword evidence="3" id="KW-0808">Transferase</keyword>
<comment type="function">
    <text evidence="4">Exhibits S-adenosyl-L-methionine-dependent methyltransferase activity.</text>
</comment>
<evidence type="ECO:0000313" key="5">
    <source>
        <dbReference type="EMBL" id="MBC8533022.1"/>
    </source>
</evidence>
<keyword evidence="2 4" id="KW-0489">Methyltransferase</keyword>
<comment type="caution">
    <text evidence="5">The sequence shown here is derived from an EMBL/GenBank/DDBJ whole genome shotgun (WGS) entry which is preliminary data.</text>
</comment>
<evidence type="ECO:0000256" key="2">
    <source>
        <dbReference type="ARBA" id="ARBA00022603"/>
    </source>
</evidence>
<dbReference type="Gene3D" id="3.40.50.150">
    <property type="entry name" value="Vaccinia Virus protein VP39"/>
    <property type="match status" value="1"/>
</dbReference>
<comment type="similarity">
    <text evidence="1 4">Belongs to the UPF0677 family.</text>
</comment>
<dbReference type="RefSeq" id="WP_249318307.1">
    <property type="nucleotide sequence ID" value="NZ_JACRSN010000003.1"/>
</dbReference>
<dbReference type="GO" id="GO:0008168">
    <property type="term" value="F:methyltransferase activity"/>
    <property type="evidence" value="ECO:0007669"/>
    <property type="project" value="UniProtKB-UniRule"/>
</dbReference>
<gene>
    <name evidence="5" type="ORF">IAG03_03190</name>
</gene>
<dbReference type="NCBIfam" id="TIGR00027">
    <property type="entry name" value="mthyl_TIGR00027"/>
    <property type="match status" value="1"/>
</dbReference>
<reference evidence="5" key="1">
    <citation type="submission" date="2020-08" db="EMBL/GenBank/DDBJ databases">
        <title>Genome public.</title>
        <authorList>
            <person name="Liu C."/>
            <person name="Sun Q."/>
        </authorList>
    </citation>
    <scope>NUCLEOTIDE SEQUENCE</scope>
    <source>
        <strain evidence="5">NSJ-40</strain>
    </source>
</reference>
<dbReference type="PANTHER" id="PTHR43619">
    <property type="entry name" value="S-ADENOSYL-L-METHIONINE-DEPENDENT METHYLTRANSFERASE YKTD-RELATED"/>
    <property type="match status" value="1"/>
</dbReference>
<dbReference type="EC" id="2.1.1.-" evidence="4"/>
<keyword evidence="6" id="KW-1185">Reference proteome</keyword>